<reference evidence="1 2" key="1">
    <citation type="journal article" date="2023" name="Sci. Data">
        <title>Genome assembly of the Korean intertidal mud-creeper Batillaria attramentaria.</title>
        <authorList>
            <person name="Patra A.K."/>
            <person name="Ho P.T."/>
            <person name="Jun S."/>
            <person name="Lee S.J."/>
            <person name="Kim Y."/>
            <person name="Won Y.J."/>
        </authorList>
    </citation>
    <scope>NUCLEOTIDE SEQUENCE [LARGE SCALE GENOMIC DNA]</scope>
    <source>
        <strain evidence="1">Wonlab-2016</strain>
    </source>
</reference>
<evidence type="ECO:0000313" key="1">
    <source>
        <dbReference type="EMBL" id="KAK7447315.1"/>
    </source>
</evidence>
<keyword evidence="2" id="KW-1185">Reference proteome</keyword>
<accession>A0ABD0J0X0</accession>
<sequence>ELRLQDRDYLAVSSRLKKNKGLISHWRPALTISGRFVPVLSAILRSYLIRTAPNFSGQQTAVSDARDRMYVLYQASIRFLGDYFMARVSCCRPAALGGLLVLVIA</sequence>
<feature type="non-terminal residue" evidence="1">
    <location>
        <position position="105"/>
    </location>
</feature>
<feature type="non-terminal residue" evidence="1">
    <location>
        <position position="1"/>
    </location>
</feature>
<protein>
    <submittedName>
        <fullName evidence="1">Uncharacterized protein</fullName>
    </submittedName>
</protein>
<gene>
    <name evidence="1" type="ORF">BaRGS_00040200</name>
</gene>
<evidence type="ECO:0000313" key="2">
    <source>
        <dbReference type="Proteomes" id="UP001519460"/>
    </source>
</evidence>
<proteinExistence type="predicted"/>
<name>A0ABD0J0X0_9CAEN</name>
<dbReference type="EMBL" id="JACVVK020000773">
    <property type="protein sequence ID" value="KAK7447315.1"/>
    <property type="molecule type" value="Genomic_DNA"/>
</dbReference>
<dbReference type="AlphaFoldDB" id="A0ABD0J0X0"/>
<dbReference type="Proteomes" id="UP001519460">
    <property type="component" value="Unassembled WGS sequence"/>
</dbReference>
<organism evidence="1 2">
    <name type="scientific">Batillaria attramentaria</name>
    <dbReference type="NCBI Taxonomy" id="370345"/>
    <lineage>
        <taxon>Eukaryota</taxon>
        <taxon>Metazoa</taxon>
        <taxon>Spiralia</taxon>
        <taxon>Lophotrochozoa</taxon>
        <taxon>Mollusca</taxon>
        <taxon>Gastropoda</taxon>
        <taxon>Caenogastropoda</taxon>
        <taxon>Sorbeoconcha</taxon>
        <taxon>Cerithioidea</taxon>
        <taxon>Batillariidae</taxon>
        <taxon>Batillaria</taxon>
    </lineage>
</organism>
<comment type="caution">
    <text evidence="1">The sequence shown here is derived from an EMBL/GenBank/DDBJ whole genome shotgun (WGS) entry which is preliminary data.</text>
</comment>